<feature type="compositionally biased region" description="Polar residues" evidence="1">
    <location>
        <begin position="124"/>
        <end position="137"/>
    </location>
</feature>
<feature type="compositionally biased region" description="Acidic residues" evidence="1">
    <location>
        <begin position="1"/>
        <end position="10"/>
    </location>
</feature>
<evidence type="ECO:0000313" key="2">
    <source>
        <dbReference type="EMBL" id="PHQ39104.1"/>
    </source>
</evidence>
<keyword evidence="3" id="KW-1185">Reference proteome</keyword>
<feature type="region of interest" description="Disordered" evidence="1">
    <location>
        <begin position="119"/>
        <end position="151"/>
    </location>
</feature>
<name>A0A2G1WJC8_9EURY</name>
<evidence type="ECO:0000313" key="3">
    <source>
        <dbReference type="Proteomes" id="UP000222824"/>
    </source>
</evidence>
<feature type="compositionally biased region" description="Basic and acidic residues" evidence="1">
    <location>
        <begin position="11"/>
        <end position="23"/>
    </location>
</feature>
<dbReference type="OrthoDB" id="382896at2157"/>
<feature type="region of interest" description="Disordered" evidence="1">
    <location>
        <begin position="1"/>
        <end position="23"/>
    </location>
</feature>
<organism evidence="2 3">
    <name type="scientific">Halorubrum persicum</name>
    <dbReference type="NCBI Taxonomy" id="1383844"/>
    <lineage>
        <taxon>Archaea</taxon>
        <taxon>Methanobacteriati</taxon>
        <taxon>Methanobacteriota</taxon>
        <taxon>Stenosarchaea group</taxon>
        <taxon>Halobacteria</taxon>
        <taxon>Halobacteriales</taxon>
        <taxon>Haloferacaceae</taxon>
        <taxon>Halorubrum</taxon>
    </lineage>
</organism>
<dbReference type="EMBL" id="NHOA01000049">
    <property type="protein sequence ID" value="PHQ39104.1"/>
    <property type="molecule type" value="Genomic_DNA"/>
</dbReference>
<gene>
    <name evidence="2" type="ORF">DJ69_07910</name>
</gene>
<dbReference type="RefSeq" id="WP_099255136.1">
    <property type="nucleotide sequence ID" value="NZ_NHOA01000049.1"/>
</dbReference>
<proteinExistence type="predicted"/>
<comment type="caution">
    <text evidence="2">The sequence shown here is derived from an EMBL/GenBank/DDBJ whole genome shotgun (WGS) entry which is preliminary data.</text>
</comment>
<protein>
    <submittedName>
        <fullName evidence="2">Uncharacterized protein</fullName>
    </submittedName>
</protein>
<reference evidence="2 3" key="1">
    <citation type="journal article" date="2014" name="Front. Microbiol.">
        <title>Population and genomic analysis of the genus Halorubrum.</title>
        <authorList>
            <person name="Fullmer M.S."/>
            <person name="Soucy S.M."/>
            <person name="Swithers K.S."/>
            <person name="Makkay A.M."/>
            <person name="Wheeler R."/>
            <person name="Ventosa A."/>
            <person name="Gogarten J.P."/>
            <person name="Papke R.T."/>
        </authorList>
    </citation>
    <scope>NUCLEOTIDE SEQUENCE [LARGE SCALE GENOMIC DNA]</scope>
    <source>
        <strain evidence="2 3">C49</strain>
    </source>
</reference>
<dbReference type="Proteomes" id="UP000222824">
    <property type="component" value="Unassembled WGS sequence"/>
</dbReference>
<dbReference type="AlphaFoldDB" id="A0A2G1WJC8"/>
<evidence type="ECO:0000256" key="1">
    <source>
        <dbReference type="SAM" id="MobiDB-lite"/>
    </source>
</evidence>
<accession>A0A2G1WJC8</accession>
<sequence>MSLESTEEDGERERWVADPDDMERREALAERVGSELKRDEQESGLSFFGDDDRFRVFSYSPAIVRKLLRHEHARVEWVYTAEGGEAKGREENLSEIDLSEEGVEIEGVCVELPLGTLSIKGSPRQRNTPSGVVSTPSDARGVAAAFDGGEE</sequence>